<reference evidence="7 8" key="1">
    <citation type="submission" date="2024-09" db="EMBL/GenBank/DDBJ databases">
        <title>Chromosome-scale assembly of Riccia fluitans.</title>
        <authorList>
            <person name="Paukszto L."/>
            <person name="Sawicki J."/>
            <person name="Karawczyk K."/>
            <person name="Piernik-Szablinska J."/>
            <person name="Szczecinska M."/>
            <person name="Mazdziarz M."/>
        </authorList>
    </citation>
    <scope>NUCLEOTIDE SEQUENCE [LARGE SCALE GENOMIC DNA]</scope>
    <source>
        <strain evidence="7">Rf_01</strain>
        <tissue evidence="7">Aerial parts of the thallus</tissue>
    </source>
</reference>
<evidence type="ECO:0000313" key="8">
    <source>
        <dbReference type="Proteomes" id="UP001605036"/>
    </source>
</evidence>
<keyword evidence="2 5" id="KW-0853">WD repeat</keyword>
<name>A0ABD1XMC2_9MARC</name>
<feature type="repeat" description="WD" evidence="5">
    <location>
        <begin position="565"/>
        <end position="606"/>
    </location>
</feature>
<accession>A0ABD1XMC2</accession>
<dbReference type="Gene3D" id="2.130.10.10">
    <property type="entry name" value="YVTN repeat-like/Quinoprotein amine dehydrogenase"/>
    <property type="match status" value="4"/>
</dbReference>
<dbReference type="AlphaFoldDB" id="A0ABD1XMC2"/>
<comment type="caution">
    <text evidence="7">The sequence shown here is derived from an EMBL/GenBank/DDBJ whole genome shotgun (WGS) entry which is preliminary data.</text>
</comment>
<evidence type="ECO:0000256" key="5">
    <source>
        <dbReference type="PROSITE-ProRule" id="PRU00221"/>
    </source>
</evidence>
<dbReference type="InterPro" id="IPR001680">
    <property type="entry name" value="WD40_rpt"/>
</dbReference>
<dbReference type="InterPro" id="IPR015943">
    <property type="entry name" value="WD40/YVTN_repeat-like_dom_sf"/>
</dbReference>
<feature type="repeat" description="WD" evidence="5">
    <location>
        <begin position="523"/>
        <end position="564"/>
    </location>
</feature>
<dbReference type="InterPro" id="IPR011047">
    <property type="entry name" value="Quinoprotein_ADH-like_sf"/>
</dbReference>
<dbReference type="PROSITE" id="PS50082">
    <property type="entry name" value="WD_REPEATS_2"/>
    <property type="match status" value="10"/>
</dbReference>
<evidence type="ECO:0000256" key="3">
    <source>
        <dbReference type="ARBA" id="ARBA00022737"/>
    </source>
</evidence>
<gene>
    <name evidence="7" type="ORF">R1flu_028659</name>
</gene>
<feature type="repeat" description="WD" evidence="5">
    <location>
        <begin position="607"/>
        <end position="638"/>
    </location>
</feature>
<dbReference type="SUPFAM" id="SSF50998">
    <property type="entry name" value="Quinoprotein alcohol dehydrogenase-like"/>
    <property type="match status" value="1"/>
</dbReference>
<dbReference type="InterPro" id="IPR013934">
    <property type="entry name" value="Utp13_C"/>
</dbReference>
<proteinExistence type="predicted"/>
<sequence>MASALAYKKNYKPSAALELFYTGGPVVLSRDGTCAACACADDVKIVDVESGKVVSILKGDTELVTALCFSLDGKALLSASRSLQIRLWEIASATCLRSWKAHDAPVASMALDSSGGLIATAGADRNVFVWDVDGGFCTHAFRGHKGIVTSVIFHPDPERLLLFSAGDDGTVRVWDLVKKACINVLDKHFSVVTSLAVSGDGWSLLSAGRDKVVNVWNLKGFSHKTTIPVYETLEAVCIIPDGCKLPGSKINGGSGVRFLTVGELGSIRIWNSENAQCLYNQKPLVTSSNNEKEDTKGGITHATVANGDRIMCVTSDQCLLFFEPAPGEGDHVDLKLTKRLIGYNDEIIDLKYVGTDATRLAVATNLERIRIYDMESMACLQELVGHTDIVLCLDTCVTISGQSLMVSSAKDNTARLWNLENGTCMGVAAGHMAAVGAVSFSKKKKNFFLSGSSDRTIKLWVFEGIASESGEAAKLTSRAVVAAHDKDINALAIAPNDSLVCSASQDRTAKVWKLPELTPVITLTGHKRGVWSAEFSPVDQCVMTGSGDKTIRIWSLTDGSCLKTFEGHTASVLRASFITRGTQIISVGADGLVKLWTIKNNECTNTFDNHEDKIWALAVSDDGSKLATGGADSMVNLWTDCTAEDDEEAYRQEEEEALKDQELANALRDTDYIKAVELAFELKRPYRLLNVFEEINRKEDSTSRMQTILQALGKEHLRLLLEYIRDWNSKAKFCHVAQRVLFSMLHVVSPTDLIVVPVVQINTRFLPRD</sequence>
<keyword evidence="8" id="KW-1185">Reference proteome</keyword>
<dbReference type="Proteomes" id="UP001605036">
    <property type="component" value="Unassembled WGS sequence"/>
</dbReference>
<dbReference type="SUPFAM" id="SSF50978">
    <property type="entry name" value="WD40 repeat-like"/>
    <property type="match status" value="1"/>
</dbReference>
<feature type="repeat" description="WD" evidence="5">
    <location>
        <begin position="185"/>
        <end position="219"/>
    </location>
</feature>
<evidence type="ECO:0000256" key="4">
    <source>
        <dbReference type="ARBA" id="ARBA00023242"/>
    </source>
</evidence>
<dbReference type="Pfam" id="PF08625">
    <property type="entry name" value="Utp13"/>
    <property type="match status" value="1"/>
</dbReference>
<feature type="repeat" description="WD" evidence="5">
    <location>
        <begin position="99"/>
        <end position="140"/>
    </location>
</feature>
<feature type="repeat" description="WD" evidence="5">
    <location>
        <begin position="57"/>
        <end position="98"/>
    </location>
</feature>
<dbReference type="Pfam" id="PF00400">
    <property type="entry name" value="WD40"/>
    <property type="match status" value="10"/>
</dbReference>
<feature type="domain" description="U3 small nucleolar RNA-associated protein 13 C-terminal" evidence="6">
    <location>
        <begin position="660"/>
        <end position="757"/>
    </location>
</feature>
<comment type="subcellular location">
    <subcellularLocation>
        <location evidence="1">Nucleus</location>
        <location evidence="1">Nucleolus</location>
    </subcellularLocation>
</comment>
<feature type="repeat" description="WD" evidence="5">
    <location>
        <begin position="383"/>
        <end position="427"/>
    </location>
</feature>
<feature type="repeat" description="WD" evidence="5">
    <location>
        <begin position="141"/>
        <end position="184"/>
    </location>
</feature>
<dbReference type="PROSITE" id="PS00678">
    <property type="entry name" value="WD_REPEATS_1"/>
    <property type="match status" value="4"/>
</dbReference>
<keyword evidence="4" id="KW-0539">Nucleus</keyword>
<keyword evidence="3" id="KW-0677">Repeat</keyword>
<dbReference type="InterPro" id="IPR036322">
    <property type="entry name" value="WD40_repeat_dom_sf"/>
</dbReference>
<dbReference type="EMBL" id="JBHFFA010000008">
    <property type="protein sequence ID" value="KAL2610086.1"/>
    <property type="molecule type" value="Genomic_DNA"/>
</dbReference>
<feature type="repeat" description="WD" evidence="5">
    <location>
        <begin position="481"/>
        <end position="522"/>
    </location>
</feature>
<evidence type="ECO:0000313" key="7">
    <source>
        <dbReference type="EMBL" id="KAL2610086.1"/>
    </source>
</evidence>
<dbReference type="SMART" id="SM00320">
    <property type="entry name" value="WD40"/>
    <property type="match status" value="12"/>
</dbReference>
<dbReference type="InterPro" id="IPR020472">
    <property type="entry name" value="WD40_PAC1"/>
</dbReference>
<dbReference type="GO" id="GO:0005730">
    <property type="term" value="C:nucleolus"/>
    <property type="evidence" value="ECO:0007669"/>
    <property type="project" value="UniProtKB-SubCell"/>
</dbReference>
<protein>
    <recommendedName>
        <fullName evidence="6">U3 small nucleolar RNA-associated protein 13 C-terminal domain-containing protein</fullName>
    </recommendedName>
</protein>
<evidence type="ECO:0000256" key="2">
    <source>
        <dbReference type="ARBA" id="ARBA00022574"/>
    </source>
</evidence>
<organism evidence="7 8">
    <name type="scientific">Riccia fluitans</name>
    <dbReference type="NCBI Taxonomy" id="41844"/>
    <lineage>
        <taxon>Eukaryota</taxon>
        <taxon>Viridiplantae</taxon>
        <taxon>Streptophyta</taxon>
        <taxon>Embryophyta</taxon>
        <taxon>Marchantiophyta</taxon>
        <taxon>Marchantiopsida</taxon>
        <taxon>Marchantiidae</taxon>
        <taxon>Marchantiales</taxon>
        <taxon>Ricciaceae</taxon>
        <taxon>Riccia</taxon>
    </lineage>
</organism>
<dbReference type="CDD" id="cd00200">
    <property type="entry name" value="WD40"/>
    <property type="match status" value="2"/>
</dbReference>
<evidence type="ECO:0000259" key="6">
    <source>
        <dbReference type="Pfam" id="PF08625"/>
    </source>
</evidence>
<evidence type="ECO:0000256" key="1">
    <source>
        <dbReference type="ARBA" id="ARBA00004604"/>
    </source>
</evidence>
<dbReference type="PRINTS" id="PR00320">
    <property type="entry name" value="GPROTEINBRPT"/>
</dbReference>
<dbReference type="InterPro" id="IPR019775">
    <property type="entry name" value="WD40_repeat_CS"/>
</dbReference>
<dbReference type="PROSITE" id="PS50294">
    <property type="entry name" value="WD_REPEATS_REGION"/>
    <property type="match status" value="9"/>
</dbReference>
<dbReference type="PANTHER" id="PTHR19854:SF15">
    <property type="entry name" value="TRANSDUCIN BETA-LIKE PROTEIN 3"/>
    <property type="match status" value="1"/>
</dbReference>
<feature type="repeat" description="WD" evidence="5">
    <location>
        <begin position="428"/>
        <end position="460"/>
    </location>
</feature>
<dbReference type="PANTHER" id="PTHR19854">
    <property type="entry name" value="TRANSDUCIN BETA-LIKE 3"/>
    <property type="match status" value="1"/>
</dbReference>